<reference evidence="3" key="1">
    <citation type="submission" date="2016-04" db="EMBL/GenBank/DDBJ databases">
        <authorList>
            <person name="Lyu Z."/>
            <person name="Lyu W."/>
        </authorList>
    </citation>
    <scope>NUCLEOTIDE SEQUENCE [LARGE SCALE GENOMIC DNA]</scope>
    <source>
        <strain evidence="3">C44</strain>
    </source>
</reference>
<dbReference type="STRING" id="152268.A6K24_22315"/>
<dbReference type="Proteomes" id="UP000078534">
    <property type="component" value="Unassembled WGS sequence"/>
</dbReference>
<evidence type="ECO:0000313" key="3">
    <source>
        <dbReference type="Proteomes" id="UP000078534"/>
    </source>
</evidence>
<protein>
    <recommendedName>
        <fullName evidence="4">Spore germination protein</fullName>
    </recommendedName>
</protein>
<proteinExistence type="predicted"/>
<accession>A0A179SY70</accession>
<feature type="compositionally biased region" description="Polar residues" evidence="1">
    <location>
        <begin position="42"/>
        <end position="57"/>
    </location>
</feature>
<evidence type="ECO:0000256" key="1">
    <source>
        <dbReference type="SAM" id="MobiDB-lite"/>
    </source>
</evidence>
<name>A0A179SY70_9BACI</name>
<gene>
    <name evidence="2" type="ORF">A6K24_22315</name>
</gene>
<organism evidence="2 3">
    <name type="scientific">Metabacillus litoralis</name>
    <dbReference type="NCBI Taxonomy" id="152268"/>
    <lineage>
        <taxon>Bacteria</taxon>
        <taxon>Bacillati</taxon>
        <taxon>Bacillota</taxon>
        <taxon>Bacilli</taxon>
        <taxon>Bacillales</taxon>
        <taxon>Bacillaceae</taxon>
        <taxon>Metabacillus</taxon>
    </lineage>
</organism>
<keyword evidence="3" id="KW-1185">Reference proteome</keyword>
<feature type="region of interest" description="Disordered" evidence="1">
    <location>
        <begin position="42"/>
        <end position="84"/>
    </location>
</feature>
<comment type="caution">
    <text evidence="2">The sequence shown here is derived from an EMBL/GenBank/DDBJ whole genome shotgun (WGS) entry which is preliminary data.</text>
</comment>
<evidence type="ECO:0008006" key="4">
    <source>
        <dbReference type="Google" id="ProtNLM"/>
    </source>
</evidence>
<sequence>MKPVQSVFNFNNIKILNMSGNSSFNIGEISNKEFSSTNNIKGLNSSIGDHSESQSIMKISDFDEEDNEQPKAKDPSESETFNPI</sequence>
<dbReference type="RefSeq" id="WP_066332501.1">
    <property type="nucleotide sequence ID" value="NZ_LWSG01000015.1"/>
</dbReference>
<evidence type="ECO:0000313" key="2">
    <source>
        <dbReference type="EMBL" id="OAS86060.1"/>
    </source>
</evidence>
<dbReference type="AlphaFoldDB" id="A0A179SY70"/>
<dbReference type="EMBL" id="LWSG01000015">
    <property type="protein sequence ID" value="OAS86060.1"/>
    <property type="molecule type" value="Genomic_DNA"/>
</dbReference>